<dbReference type="GO" id="GO:0005507">
    <property type="term" value="F:copper ion binding"/>
    <property type="evidence" value="ECO:0007669"/>
    <property type="project" value="TreeGrafter"/>
</dbReference>
<dbReference type="InterPro" id="IPR011322">
    <property type="entry name" value="N-reg_PII-like_a/b"/>
</dbReference>
<evidence type="ECO:0000313" key="2">
    <source>
        <dbReference type="EMBL" id="BAX55232.1"/>
    </source>
</evidence>
<evidence type="ECO:0000256" key="1">
    <source>
        <dbReference type="ARBA" id="ARBA00010169"/>
    </source>
</evidence>
<dbReference type="PANTHER" id="PTHR23419:SF8">
    <property type="entry name" value="FI09726P"/>
    <property type="match status" value="1"/>
</dbReference>
<protein>
    <submittedName>
        <fullName evidence="3">Divalent-cation tolerance protein CutA</fullName>
    </submittedName>
</protein>
<name>A0A1Q9GU43_PHODP</name>
<dbReference type="Pfam" id="PF03091">
    <property type="entry name" value="CutA1"/>
    <property type="match status" value="1"/>
</dbReference>
<dbReference type="InterPro" id="IPR015867">
    <property type="entry name" value="N-reg_PII/ATP_PRibTrfase_C"/>
</dbReference>
<dbReference type="Proteomes" id="UP000218676">
    <property type="component" value="Chromosome 2"/>
</dbReference>
<evidence type="ECO:0000313" key="5">
    <source>
        <dbReference type="Proteomes" id="UP000516656"/>
    </source>
</evidence>
<reference evidence="2" key="1">
    <citation type="journal article" date="2017" name="Genome Announc.">
        <title>Whole-Genome Sequence of Photobacterium damselae subsp. piscicida Strain 91-197, Isolated from Hybrid Striped Bass (Morone sp.) in the United States.</title>
        <authorList>
            <person name="Teru Y."/>
            <person name="Hikima J."/>
            <person name="Kono T."/>
            <person name="Sakai M."/>
            <person name="Takano T."/>
            <person name="Hawke J.P."/>
            <person name="Takeyama H."/>
            <person name="Aoki T."/>
        </authorList>
    </citation>
    <scope>NUCLEOTIDE SEQUENCE</scope>
    <source>
        <strain evidence="2">91-197</strain>
    </source>
</reference>
<evidence type="ECO:0000313" key="3">
    <source>
        <dbReference type="EMBL" id="QOD58409.1"/>
    </source>
</evidence>
<proteinExistence type="inferred from homology"/>
<dbReference type="RefSeq" id="WP_044179935.1">
    <property type="nucleotide sequence ID" value="NZ_AP018046.1"/>
</dbReference>
<organism evidence="3 5">
    <name type="scientific">Photobacterium damsela subsp. piscicida</name>
    <name type="common">Pasteurella piscicida</name>
    <dbReference type="NCBI Taxonomy" id="38294"/>
    <lineage>
        <taxon>Bacteria</taxon>
        <taxon>Pseudomonadati</taxon>
        <taxon>Pseudomonadota</taxon>
        <taxon>Gammaproteobacteria</taxon>
        <taxon>Vibrionales</taxon>
        <taxon>Vibrionaceae</taxon>
        <taxon>Photobacterium</taxon>
    </lineage>
</organism>
<dbReference type="EMBL" id="CP061855">
    <property type="protein sequence ID" value="QOD58409.1"/>
    <property type="molecule type" value="Genomic_DNA"/>
</dbReference>
<dbReference type="GO" id="GO:0010038">
    <property type="term" value="P:response to metal ion"/>
    <property type="evidence" value="ECO:0007669"/>
    <property type="project" value="InterPro"/>
</dbReference>
<accession>A0A1Q9GU43</accession>
<comment type="similarity">
    <text evidence="1">Belongs to the CutA family.</text>
</comment>
<reference evidence="3 5" key="3">
    <citation type="submission" date="2020-09" db="EMBL/GenBank/DDBJ databases">
        <title>Complete, closed and curated genome sequences of Photobacterium damselae subsp. piscicida isolates from Australia indicate localised evolution and additional plasmid-borne pathogenicity mechanisms.</title>
        <authorList>
            <person name="Baseggio L."/>
            <person name="Silayeva O."/>
            <person name="Buller N."/>
            <person name="Landos M."/>
            <person name="Engelstaedter J."/>
            <person name="Barnes A.C."/>
        </authorList>
    </citation>
    <scope>NUCLEOTIDE SEQUENCE [LARGE SCALE GENOMIC DNA]</scope>
    <source>
        <strain evidence="3 5">AS-16-0540-1</strain>
    </source>
</reference>
<dbReference type="EMBL" id="AP018046">
    <property type="protein sequence ID" value="BAX55232.1"/>
    <property type="molecule type" value="Genomic_DNA"/>
</dbReference>
<dbReference type="Gene3D" id="3.30.70.120">
    <property type="match status" value="1"/>
</dbReference>
<sequence>MANNVHEFCVVMTTYANENVGKQLIHALIEKRLAACIQSKQVESHYHWQGKVCCDIETQLMIKTKTALFDQVEAEIKAMHDYETPEIIALPITAGSQDYLDWISTECKKID</sequence>
<dbReference type="PANTHER" id="PTHR23419">
    <property type="entry name" value="DIVALENT CATION TOLERANCE CUTA-RELATED"/>
    <property type="match status" value="1"/>
</dbReference>
<dbReference type="SUPFAM" id="SSF54913">
    <property type="entry name" value="GlnB-like"/>
    <property type="match status" value="1"/>
</dbReference>
<dbReference type="Proteomes" id="UP000516656">
    <property type="component" value="Chromosome 2"/>
</dbReference>
<reference evidence="4" key="2">
    <citation type="submission" date="2017-05" db="EMBL/GenBank/DDBJ databases">
        <title>Whole genome sequence of fish pathogenic bacteria, Photobacterium damselae subsp. piscicida, strain 91-197, isolated from hybrid striped bass (Morone sp.) in USA.</title>
        <authorList>
            <person name="Teru Y."/>
            <person name="Hikima J."/>
            <person name="Kono T."/>
            <person name="Sakai M."/>
            <person name="Takano T."/>
            <person name="Hawke J.P."/>
            <person name="Takeyama H."/>
            <person name="Aoki T."/>
        </authorList>
    </citation>
    <scope>NUCLEOTIDE SEQUENCE [LARGE SCALE GENOMIC DNA]</scope>
    <source>
        <strain evidence="4">91-197</strain>
    </source>
</reference>
<dbReference type="InterPro" id="IPR004323">
    <property type="entry name" value="Ion_tolerance_CutA"/>
</dbReference>
<gene>
    <name evidence="3" type="ORF">IC627_16070</name>
    <name evidence="2" type="ORF">PDPUS_2_00646</name>
</gene>
<dbReference type="AlphaFoldDB" id="A0A1Q9GU43"/>
<evidence type="ECO:0000313" key="4">
    <source>
        <dbReference type="Proteomes" id="UP000218676"/>
    </source>
</evidence>